<reference evidence="1" key="1">
    <citation type="journal article" date="2021" name="Proc. Natl. Acad. Sci. U.S.A.">
        <title>A Catalog of Tens of Thousands of Viruses from Human Metagenomes Reveals Hidden Associations with Chronic Diseases.</title>
        <authorList>
            <person name="Tisza M.J."/>
            <person name="Buck C.B."/>
        </authorList>
    </citation>
    <scope>NUCLEOTIDE SEQUENCE</scope>
    <source>
        <strain evidence="1">CtfDm7</strain>
    </source>
</reference>
<dbReference type="EMBL" id="BK015092">
    <property type="protein sequence ID" value="DAD90703.1"/>
    <property type="molecule type" value="Genomic_DNA"/>
</dbReference>
<name>A0A8S5N8K6_9CAUD</name>
<organism evidence="1">
    <name type="scientific">Siphoviridae sp. ctfDm7</name>
    <dbReference type="NCBI Taxonomy" id="2826412"/>
    <lineage>
        <taxon>Viruses</taxon>
        <taxon>Duplodnaviria</taxon>
        <taxon>Heunggongvirae</taxon>
        <taxon>Uroviricota</taxon>
        <taxon>Caudoviricetes</taxon>
    </lineage>
</organism>
<accession>A0A8S5N8K6</accession>
<proteinExistence type="predicted"/>
<sequence length="30" mass="3532">MMHLPVVFINHGSVATRQSHINDMEVIYYE</sequence>
<evidence type="ECO:0000313" key="1">
    <source>
        <dbReference type="EMBL" id="DAD90703.1"/>
    </source>
</evidence>
<protein>
    <submittedName>
        <fullName evidence="1">Uncharacterized protein</fullName>
    </submittedName>
</protein>